<evidence type="ECO:0000256" key="3">
    <source>
        <dbReference type="RuleBase" id="RU000363"/>
    </source>
</evidence>
<dbReference type="PANTHER" id="PTHR44196">
    <property type="entry name" value="DEHYDROGENASE/REDUCTASE SDR FAMILY MEMBER 7B"/>
    <property type="match status" value="1"/>
</dbReference>
<accession>A0A0C2ECC2</accession>
<dbReference type="PRINTS" id="PR00080">
    <property type="entry name" value="SDRFAMILY"/>
</dbReference>
<dbReference type="PANTHER" id="PTHR44196:SF1">
    <property type="entry name" value="DEHYDROGENASE_REDUCTASE SDR FAMILY MEMBER 7B"/>
    <property type="match status" value="1"/>
</dbReference>
<dbReference type="Pfam" id="PF00106">
    <property type="entry name" value="adh_short"/>
    <property type="match status" value="1"/>
</dbReference>
<dbReference type="InterPro" id="IPR057326">
    <property type="entry name" value="KR_dom"/>
</dbReference>
<dbReference type="SMART" id="SM00822">
    <property type="entry name" value="PKS_KR"/>
    <property type="match status" value="1"/>
</dbReference>
<dbReference type="InterPro" id="IPR002347">
    <property type="entry name" value="SDR_fam"/>
</dbReference>
<reference evidence="5 6" key="1">
    <citation type="submission" date="2015-01" db="EMBL/GenBank/DDBJ databases">
        <title>Complete genome of Pseudomonas batumici UCM B-321 producer of the batumin antibiotic with strong antistaphilococcal and potential anticancer activity.</title>
        <authorList>
            <person name="Klochko V.V."/>
            <person name="Zelena L.B."/>
            <person name="Elena K.A."/>
            <person name="Reva O.N."/>
        </authorList>
    </citation>
    <scope>NUCLEOTIDE SEQUENCE [LARGE SCALE GENOMIC DNA]</scope>
    <source>
        <strain evidence="5 6">UCM B-321</strain>
    </source>
</reference>
<dbReference type="PROSITE" id="PS00061">
    <property type="entry name" value="ADH_SHORT"/>
    <property type="match status" value="1"/>
</dbReference>
<dbReference type="InterPro" id="IPR020904">
    <property type="entry name" value="Sc_DH/Rdtase_CS"/>
</dbReference>
<evidence type="ECO:0000313" key="5">
    <source>
        <dbReference type="EMBL" id="KIH83549.1"/>
    </source>
</evidence>
<evidence type="ECO:0000256" key="1">
    <source>
        <dbReference type="ARBA" id="ARBA00006484"/>
    </source>
</evidence>
<dbReference type="GO" id="GO:0016491">
    <property type="term" value="F:oxidoreductase activity"/>
    <property type="evidence" value="ECO:0007669"/>
    <property type="project" value="UniProtKB-KW"/>
</dbReference>
<dbReference type="InterPro" id="IPR036291">
    <property type="entry name" value="NAD(P)-bd_dom_sf"/>
</dbReference>
<comment type="caution">
    <text evidence="5">The sequence shown here is derived from an EMBL/GenBank/DDBJ whole genome shotgun (WGS) entry which is preliminary data.</text>
</comment>
<dbReference type="EMBL" id="JXDG01000035">
    <property type="protein sequence ID" value="KIH83549.1"/>
    <property type="molecule type" value="Genomic_DNA"/>
</dbReference>
<proteinExistence type="inferred from homology"/>
<evidence type="ECO:0000256" key="2">
    <source>
        <dbReference type="ARBA" id="ARBA00023002"/>
    </source>
</evidence>
<dbReference type="STRING" id="226910.UCMB321_2675"/>
<dbReference type="Proteomes" id="UP000031535">
    <property type="component" value="Unassembled WGS sequence"/>
</dbReference>
<keyword evidence="2" id="KW-0560">Oxidoreductase</keyword>
<sequence length="260" mass="28094">MRLEKNNNEAAFMSKSVFITGASSGLGRQVAGEFAKRGYDLALAARQLDVLHLIKSELEAQHGVRVLVYPLDVSDTGQIRETLTAASAELGKLDIVVANAGLGHDGRIGRIDFANSRQMFEVNVIGACATIDAAITLFKHQGHGQIVAMSSIASWRGLPGSAAYSASKAAVSVYMEALRAETQGKGKSLAVTVIYPGYIDTPMNNKLKHRPFLLSLEEGGKRITDAIVQRRKRAVIPGYPWLLLRPLLQLLPTALIGKLF</sequence>
<keyword evidence="6" id="KW-1185">Reference proteome</keyword>
<dbReference type="PRINTS" id="PR00081">
    <property type="entry name" value="GDHRDH"/>
</dbReference>
<evidence type="ECO:0000259" key="4">
    <source>
        <dbReference type="SMART" id="SM00822"/>
    </source>
</evidence>
<dbReference type="AlphaFoldDB" id="A0A0C2ECC2"/>
<protein>
    <submittedName>
        <fullName evidence="5">Short chain dehydrogenase family protein</fullName>
    </submittedName>
</protein>
<dbReference type="GO" id="GO:0016020">
    <property type="term" value="C:membrane"/>
    <property type="evidence" value="ECO:0007669"/>
    <property type="project" value="TreeGrafter"/>
</dbReference>
<comment type="similarity">
    <text evidence="1 3">Belongs to the short-chain dehydrogenases/reductases (SDR) family.</text>
</comment>
<name>A0A0C2ECC2_9PSED</name>
<dbReference type="PATRIC" id="fig|226910.6.peg.2665"/>
<feature type="domain" description="Ketoreductase" evidence="4">
    <location>
        <begin position="15"/>
        <end position="202"/>
    </location>
</feature>
<dbReference type="Gene3D" id="3.40.50.720">
    <property type="entry name" value="NAD(P)-binding Rossmann-like Domain"/>
    <property type="match status" value="1"/>
</dbReference>
<organism evidence="5 6">
    <name type="scientific">Pseudomonas batumici</name>
    <dbReference type="NCBI Taxonomy" id="226910"/>
    <lineage>
        <taxon>Bacteria</taxon>
        <taxon>Pseudomonadati</taxon>
        <taxon>Pseudomonadota</taxon>
        <taxon>Gammaproteobacteria</taxon>
        <taxon>Pseudomonadales</taxon>
        <taxon>Pseudomonadaceae</taxon>
        <taxon>Pseudomonas</taxon>
    </lineage>
</organism>
<gene>
    <name evidence="5" type="ORF">UCMB321_2675</name>
</gene>
<dbReference type="SUPFAM" id="SSF51735">
    <property type="entry name" value="NAD(P)-binding Rossmann-fold domains"/>
    <property type="match status" value="1"/>
</dbReference>
<evidence type="ECO:0000313" key="6">
    <source>
        <dbReference type="Proteomes" id="UP000031535"/>
    </source>
</evidence>